<proteinExistence type="predicted"/>
<name>A0A2W3Z1W3_9ENTE</name>
<evidence type="ECO:0000313" key="1">
    <source>
        <dbReference type="EMBL" id="PZL74148.1"/>
    </source>
</evidence>
<sequence>MNIENFETKTGVVSLYIYSGEKYVGAEVSYKEFEKGQSMFDFTEFEYSIGVDSLLKSEWDEKSWVEFVVNAIGTVMILDEAFIGVEQLYISLGGDAKLGVPCSREDNISTIIKKAVTDKRLTNVTIGCQ</sequence>
<gene>
    <name evidence="1" type="ORF">CI088_07580</name>
</gene>
<dbReference type="AlphaFoldDB" id="A0A2W3Z1W3"/>
<protein>
    <submittedName>
        <fullName evidence="1">Uncharacterized protein</fullName>
    </submittedName>
</protein>
<keyword evidence="2" id="KW-1185">Reference proteome</keyword>
<organism evidence="1 2">
    <name type="scientific">Enterococcus plantarum</name>
    <dbReference type="NCBI Taxonomy" id="1077675"/>
    <lineage>
        <taxon>Bacteria</taxon>
        <taxon>Bacillati</taxon>
        <taxon>Bacillota</taxon>
        <taxon>Bacilli</taxon>
        <taxon>Lactobacillales</taxon>
        <taxon>Enterococcaceae</taxon>
        <taxon>Enterococcus</taxon>
    </lineage>
</organism>
<comment type="caution">
    <text evidence="1">The sequence shown here is derived from an EMBL/GenBank/DDBJ whole genome shotgun (WGS) entry which is preliminary data.</text>
</comment>
<accession>A0A2W3Z1W3</accession>
<dbReference type="EMBL" id="PIEU01000056">
    <property type="protein sequence ID" value="PZL74148.1"/>
    <property type="molecule type" value="Genomic_DNA"/>
</dbReference>
<evidence type="ECO:0000313" key="2">
    <source>
        <dbReference type="Proteomes" id="UP000249828"/>
    </source>
</evidence>
<dbReference type="Proteomes" id="UP000249828">
    <property type="component" value="Unassembled WGS sequence"/>
</dbReference>
<reference evidence="1 2" key="1">
    <citation type="submission" date="2017-11" db="EMBL/GenBank/DDBJ databases">
        <title>Draft genome sequence of Enterococcus plantarum TRW2 strain isolated from lettuce.</title>
        <authorList>
            <person name="Kim E.B."/>
            <person name="Marco M.L."/>
            <person name="Williams T.R."/>
            <person name="You I.H."/>
        </authorList>
    </citation>
    <scope>NUCLEOTIDE SEQUENCE [LARGE SCALE GENOMIC DNA]</scope>
    <source>
        <strain evidence="1 2">TRW2</strain>
    </source>
</reference>
<dbReference type="RefSeq" id="WP_111247740.1">
    <property type="nucleotide sequence ID" value="NZ_PIEU01000056.1"/>
</dbReference>